<protein>
    <submittedName>
        <fullName evidence="1">Uncharacterized protein</fullName>
    </submittedName>
</protein>
<name>A0ABY8P906_9PSED</name>
<reference evidence="1 2" key="1">
    <citation type="journal article" date="2012" name="Appl. Soil Ecol.">
        <title>Isolation and characterization of new plant growth-promoting bacterial endophytes.</title>
        <authorList>
            <person name="Rashid S."/>
            <person name="Charles T.C."/>
            <person name="Glick B.R."/>
        </authorList>
    </citation>
    <scope>NUCLEOTIDE SEQUENCE [LARGE SCALE GENOMIC DNA]</scope>
    <source>
        <strain evidence="1 2">YsS1</strain>
    </source>
</reference>
<dbReference type="Proteomes" id="UP001227386">
    <property type="component" value="Chromosome"/>
</dbReference>
<dbReference type="EMBL" id="CP123771">
    <property type="protein sequence ID" value="WGO91676.1"/>
    <property type="molecule type" value="Genomic_DNA"/>
</dbReference>
<accession>A0ABY8P906</accession>
<evidence type="ECO:0000313" key="1">
    <source>
        <dbReference type="EMBL" id="WGO91676.1"/>
    </source>
</evidence>
<keyword evidence="2" id="KW-1185">Reference proteome</keyword>
<evidence type="ECO:0000313" key="2">
    <source>
        <dbReference type="Proteomes" id="UP001227386"/>
    </source>
</evidence>
<dbReference type="RefSeq" id="WP_280944223.1">
    <property type="nucleotide sequence ID" value="NZ_CP123771.1"/>
</dbReference>
<organism evidence="1 2">
    <name type="scientific">Pseudomonas viciae</name>
    <dbReference type="NCBI Taxonomy" id="2505979"/>
    <lineage>
        <taxon>Bacteria</taxon>
        <taxon>Pseudomonadati</taxon>
        <taxon>Pseudomonadota</taxon>
        <taxon>Gammaproteobacteria</taxon>
        <taxon>Pseudomonadales</taxon>
        <taxon>Pseudomonadaceae</taxon>
        <taxon>Pseudomonas</taxon>
    </lineage>
</organism>
<gene>
    <name evidence="1" type="ORF">QCD61_18350</name>
</gene>
<sequence length="81" mass="9026">MLFRSPLYSSVHDIIRIATKSILDFLKTGGDLHQFDGLFFPPVFRKFHGNMRQIDVSLGTGAGSPGSDYLAFALLMSLMIF</sequence>
<proteinExistence type="predicted"/>